<organism evidence="1 2">
    <name type="scientific">Candidatus Syntrophosphaera thermopropionivorans</name>
    <dbReference type="NCBI Taxonomy" id="2593015"/>
    <lineage>
        <taxon>Bacteria</taxon>
        <taxon>Pseudomonadati</taxon>
        <taxon>Candidatus Cloacimonadota</taxon>
        <taxon>Candidatus Cloacimonadia</taxon>
        <taxon>Candidatus Cloacimonadales</taxon>
        <taxon>Candidatus Cloacimonadaceae</taxon>
        <taxon>Candidatus Syntrophosphaera</taxon>
    </lineage>
</organism>
<proteinExistence type="predicted"/>
<protein>
    <submittedName>
        <fullName evidence="1">DUF47 family protein</fullName>
    </submittedName>
</protein>
<name>A0AC61QL41_9BACT</name>
<sequence length="214" mass="25164">MALVLKTTKFVEAQIDTFLDIVSDSALIFRFAVDDYLQERTSQFEERLNLIRENEKKVDDLRIAVERYLYERTLIPENRGDVLAILENTDEVMDHMKDTLMQFSIENPEIPSVLDDLWLQTTTASTAAVEQLVFAVRSFFRDLSQVNNFIHKVYFFEREADQLGEKLRRQIFSLDIDLALKSQLRWFAIHIEQISDYAQAVCDRLAIYTIKRQL</sequence>
<dbReference type="EMBL" id="SMOG01000001">
    <property type="protein sequence ID" value="TDF74658.1"/>
    <property type="molecule type" value="Genomic_DNA"/>
</dbReference>
<evidence type="ECO:0000313" key="2">
    <source>
        <dbReference type="Proteomes" id="UP000294588"/>
    </source>
</evidence>
<keyword evidence="2" id="KW-1185">Reference proteome</keyword>
<gene>
    <name evidence="1" type="ORF">E0946_00825</name>
</gene>
<reference evidence="1" key="1">
    <citation type="submission" date="2019-03" db="EMBL/GenBank/DDBJ databases">
        <title>Candidatus Syntrophosphaera thermopropionivorans: a novel player in syntrophic propionate oxidation during anaerobic digestion.</title>
        <authorList>
            <person name="Dyksma S."/>
        </authorList>
    </citation>
    <scope>NUCLEOTIDE SEQUENCE</scope>
    <source>
        <strain evidence="1">W5</strain>
    </source>
</reference>
<accession>A0AC61QL41</accession>
<comment type="caution">
    <text evidence="1">The sequence shown here is derived from an EMBL/GenBank/DDBJ whole genome shotgun (WGS) entry which is preliminary data.</text>
</comment>
<dbReference type="Proteomes" id="UP000294588">
    <property type="component" value="Unassembled WGS sequence"/>
</dbReference>
<evidence type="ECO:0000313" key="1">
    <source>
        <dbReference type="EMBL" id="TDF74658.1"/>
    </source>
</evidence>